<keyword evidence="6" id="KW-0732">Signal</keyword>
<evidence type="ECO:0000259" key="7">
    <source>
        <dbReference type="Pfam" id="PF00884"/>
    </source>
</evidence>
<dbReference type="InterPro" id="IPR000917">
    <property type="entry name" value="Sulfatase_N"/>
</dbReference>
<dbReference type="Pfam" id="PF00884">
    <property type="entry name" value="Sulfatase"/>
    <property type="match status" value="1"/>
</dbReference>
<keyword evidence="4" id="KW-0378">Hydrolase</keyword>
<dbReference type="Proteomes" id="UP001174909">
    <property type="component" value="Unassembled WGS sequence"/>
</dbReference>
<keyword evidence="3" id="KW-0479">Metal-binding</keyword>
<comment type="similarity">
    <text evidence="2">Belongs to the sulfatase family.</text>
</comment>
<dbReference type="InterPro" id="IPR050738">
    <property type="entry name" value="Sulfatase"/>
</dbReference>
<feature type="signal peptide" evidence="6">
    <location>
        <begin position="1"/>
        <end position="18"/>
    </location>
</feature>
<keyword evidence="9" id="KW-1185">Reference proteome</keyword>
<dbReference type="AlphaFoldDB" id="A0AA35WHE4"/>
<dbReference type="PANTHER" id="PTHR42693">
    <property type="entry name" value="ARYLSULFATASE FAMILY MEMBER"/>
    <property type="match status" value="1"/>
</dbReference>
<organism evidence="8 9">
    <name type="scientific">Geodia barretti</name>
    <name type="common">Barrett's horny sponge</name>
    <dbReference type="NCBI Taxonomy" id="519541"/>
    <lineage>
        <taxon>Eukaryota</taxon>
        <taxon>Metazoa</taxon>
        <taxon>Porifera</taxon>
        <taxon>Demospongiae</taxon>
        <taxon>Heteroscleromorpha</taxon>
        <taxon>Tetractinellida</taxon>
        <taxon>Astrophorina</taxon>
        <taxon>Geodiidae</taxon>
        <taxon>Geodia</taxon>
    </lineage>
</organism>
<dbReference type="GO" id="GO:0004065">
    <property type="term" value="F:arylsulfatase activity"/>
    <property type="evidence" value="ECO:0007669"/>
    <property type="project" value="TreeGrafter"/>
</dbReference>
<protein>
    <submittedName>
        <fullName evidence="8">N-acetylgalactosamine-6-sulfatase</fullName>
    </submittedName>
</protein>
<accession>A0AA35WHE4</accession>
<evidence type="ECO:0000256" key="5">
    <source>
        <dbReference type="ARBA" id="ARBA00022837"/>
    </source>
</evidence>
<dbReference type="InterPro" id="IPR024607">
    <property type="entry name" value="Sulfatase_CS"/>
</dbReference>
<gene>
    <name evidence="8" type="ORF">GBAR_LOCUS8972</name>
</gene>
<feature type="domain" description="Sulfatase N-terminal" evidence="7">
    <location>
        <begin position="21"/>
        <end position="131"/>
    </location>
</feature>
<sequence>MKCIEVTIWLFLAAVVSAKPPNMVFMLMDDMGWGDLGVYGNAAKETPNLDKMAAEGMLLPSFYSANPLCSPSRAAMLTGRLPIRNGFYSTNAHARNAYTPQNIVGGIPDSEILFPELLLQAGYATKIIGKW</sequence>
<dbReference type="GO" id="GO:0046872">
    <property type="term" value="F:metal ion binding"/>
    <property type="evidence" value="ECO:0007669"/>
    <property type="project" value="UniProtKB-KW"/>
</dbReference>
<dbReference type="SUPFAM" id="SSF53649">
    <property type="entry name" value="Alkaline phosphatase-like"/>
    <property type="match status" value="1"/>
</dbReference>
<feature type="chain" id="PRO_5041397017" evidence="6">
    <location>
        <begin position="19"/>
        <end position="131"/>
    </location>
</feature>
<dbReference type="PROSITE" id="PS00523">
    <property type="entry name" value="SULFATASE_1"/>
    <property type="match status" value="1"/>
</dbReference>
<comment type="caution">
    <text evidence="8">The sequence shown here is derived from an EMBL/GenBank/DDBJ whole genome shotgun (WGS) entry which is preliminary data.</text>
</comment>
<dbReference type="Gene3D" id="3.40.720.10">
    <property type="entry name" value="Alkaline Phosphatase, subunit A"/>
    <property type="match status" value="1"/>
</dbReference>
<keyword evidence="5" id="KW-0106">Calcium</keyword>
<evidence type="ECO:0000313" key="8">
    <source>
        <dbReference type="EMBL" id="CAI8014350.1"/>
    </source>
</evidence>
<dbReference type="PANTHER" id="PTHR42693:SF47">
    <property type="entry name" value="N-ACETYLGALACTOSAMINE-6-SULFATASE"/>
    <property type="match status" value="1"/>
</dbReference>
<comment type="cofactor">
    <cofactor evidence="1">
        <name>Ca(2+)</name>
        <dbReference type="ChEBI" id="CHEBI:29108"/>
    </cofactor>
</comment>
<dbReference type="EMBL" id="CASHTH010001355">
    <property type="protein sequence ID" value="CAI8014350.1"/>
    <property type="molecule type" value="Genomic_DNA"/>
</dbReference>
<proteinExistence type="inferred from homology"/>
<evidence type="ECO:0000313" key="9">
    <source>
        <dbReference type="Proteomes" id="UP001174909"/>
    </source>
</evidence>
<evidence type="ECO:0000256" key="4">
    <source>
        <dbReference type="ARBA" id="ARBA00022801"/>
    </source>
</evidence>
<reference evidence="8" key="1">
    <citation type="submission" date="2023-03" db="EMBL/GenBank/DDBJ databases">
        <authorList>
            <person name="Steffen K."/>
            <person name="Cardenas P."/>
        </authorList>
    </citation>
    <scope>NUCLEOTIDE SEQUENCE</scope>
</reference>
<evidence type="ECO:0000256" key="6">
    <source>
        <dbReference type="SAM" id="SignalP"/>
    </source>
</evidence>
<name>A0AA35WHE4_GEOBA</name>
<evidence type="ECO:0000256" key="3">
    <source>
        <dbReference type="ARBA" id="ARBA00022723"/>
    </source>
</evidence>
<evidence type="ECO:0000256" key="2">
    <source>
        <dbReference type="ARBA" id="ARBA00008779"/>
    </source>
</evidence>
<dbReference type="InterPro" id="IPR017850">
    <property type="entry name" value="Alkaline_phosphatase_core_sf"/>
</dbReference>
<evidence type="ECO:0000256" key="1">
    <source>
        <dbReference type="ARBA" id="ARBA00001913"/>
    </source>
</evidence>